<evidence type="ECO:0000313" key="2">
    <source>
        <dbReference type="EMBL" id="MBW0581154.1"/>
    </source>
</evidence>
<evidence type="ECO:0000256" key="1">
    <source>
        <dbReference type="SAM" id="MobiDB-lite"/>
    </source>
</evidence>
<feature type="compositionally biased region" description="Polar residues" evidence="1">
    <location>
        <begin position="80"/>
        <end position="100"/>
    </location>
</feature>
<accession>A0A9Q3KJZ8</accession>
<reference evidence="2" key="1">
    <citation type="submission" date="2021-03" db="EMBL/GenBank/DDBJ databases">
        <title>Draft genome sequence of rust myrtle Austropuccinia psidii MF-1, a brazilian biotype.</title>
        <authorList>
            <person name="Quecine M.C."/>
            <person name="Pachon D.M.R."/>
            <person name="Bonatelli M.L."/>
            <person name="Correr F.H."/>
            <person name="Franceschini L.M."/>
            <person name="Leite T.F."/>
            <person name="Margarido G.R.A."/>
            <person name="Almeida C.A."/>
            <person name="Ferrarezi J.A."/>
            <person name="Labate C.A."/>
        </authorList>
    </citation>
    <scope>NUCLEOTIDE SEQUENCE</scope>
    <source>
        <strain evidence="2">MF-1</strain>
    </source>
</reference>
<dbReference type="Proteomes" id="UP000765509">
    <property type="component" value="Unassembled WGS sequence"/>
</dbReference>
<protein>
    <submittedName>
        <fullName evidence="2">Uncharacterized protein</fullName>
    </submittedName>
</protein>
<gene>
    <name evidence="2" type="ORF">O181_120869</name>
</gene>
<comment type="caution">
    <text evidence="2">The sequence shown here is derived from an EMBL/GenBank/DDBJ whole genome shotgun (WGS) entry which is preliminary data.</text>
</comment>
<sequence>MAYYNIWEGVEVGESLPDRSRVVIGIPGKGLGKRPNINDTKNTNKKCCTFEVAEDSWDQCDDMINVEEDHIYNEPPHTESPPTLNQTVCGETTPTSPQNI</sequence>
<name>A0A9Q3KJZ8_9BASI</name>
<proteinExistence type="predicted"/>
<organism evidence="2 3">
    <name type="scientific">Austropuccinia psidii MF-1</name>
    <dbReference type="NCBI Taxonomy" id="1389203"/>
    <lineage>
        <taxon>Eukaryota</taxon>
        <taxon>Fungi</taxon>
        <taxon>Dikarya</taxon>
        <taxon>Basidiomycota</taxon>
        <taxon>Pucciniomycotina</taxon>
        <taxon>Pucciniomycetes</taxon>
        <taxon>Pucciniales</taxon>
        <taxon>Sphaerophragmiaceae</taxon>
        <taxon>Austropuccinia</taxon>
    </lineage>
</organism>
<evidence type="ECO:0000313" key="3">
    <source>
        <dbReference type="Proteomes" id="UP000765509"/>
    </source>
</evidence>
<keyword evidence="3" id="KW-1185">Reference proteome</keyword>
<feature type="region of interest" description="Disordered" evidence="1">
    <location>
        <begin position="72"/>
        <end position="100"/>
    </location>
</feature>
<dbReference type="EMBL" id="AVOT02109315">
    <property type="protein sequence ID" value="MBW0581154.1"/>
    <property type="molecule type" value="Genomic_DNA"/>
</dbReference>
<dbReference type="AlphaFoldDB" id="A0A9Q3KJZ8"/>